<evidence type="ECO:0000313" key="3">
    <source>
        <dbReference type="EMBL" id="CAK72945.1"/>
    </source>
</evidence>
<dbReference type="KEGG" id="ptm:GSPATT00009293001"/>
<dbReference type="GeneID" id="5026127"/>
<feature type="region of interest" description="Disordered" evidence="2">
    <location>
        <begin position="183"/>
        <end position="203"/>
    </location>
</feature>
<dbReference type="AlphaFoldDB" id="A0CQ78"/>
<sequence length="313" mass="36196">MDQDDQDSLLEVSESDRQTNLLLSNNLTDIFCSDYYSRFKNSTNINEPSMTMSRVSQLDKISEDNSNTTHIKIIHITERLSSEIQRNQLLENKLSAQEIRIKELQDQLQAKDFQLKDSLQLNLKLQTQISKEQDKVRQYIKSNKELRFIIKYYSTYSSSLQNPTSISDLRTETLQSTLECPSVRPISQNRGKRAQNNSHSYSSSKAVFTKMLTEDSQQNLSDKIKEALSFLNQRVDYQSRDPKNADKSKYYRSQSNFWSSVTTSPNPGRSNHTQNNISLNKIQNTDKKLDNTLILLKAIRQQCNQNTTTKKGQ</sequence>
<evidence type="ECO:0000256" key="2">
    <source>
        <dbReference type="SAM" id="MobiDB-lite"/>
    </source>
</evidence>
<evidence type="ECO:0000313" key="4">
    <source>
        <dbReference type="Proteomes" id="UP000000600"/>
    </source>
</evidence>
<evidence type="ECO:0000256" key="1">
    <source>
        <dbReference type="SAM" id="Coils"/>
    </source>
</evidence>
<accession>A0CQ78</accession>
<dbReference type="OrthoDB" id="295576at2759"/>
<dbReference type="RefSeq" id="XP_001440342.1">
    <property type="nucleotide sequence ID" value="XM_001440305.1"/>
</dbReference>
<dbReference type="EMBL" id="CT868141">
    <property type="protein sequence ID" value="CAK72945.1"/>
    <property type="molecule type" value="Genomic_DNA"/>
</dbReference>
<keyword evidence="4" id="KW-1185">Reference proteome</keyword>
<protein>
    <submittedName>
        <fullName evidence="3">Uncharacterized protein</fullName>
    </submittedName>
</protein>
<dbReference type="Proteomes" id="UP000000600">
    <property type="component" value="Unassembled WGS sequence"/>
</dbReference>
<feature type="region of interest" description="Disordered" evidence="2">
    <location>
        <begin position="258"/>
        <end position="277"/>
    </location>
</feature>
<proteinExistence type="predicted"/>
<dbReference type="HOGENOM" id="CLU_889843_0_0_1"/>
<dbReference type="OMA" id="INEPSMT"/>
<keyword evidence="1" id="KW-0175">Coiled coil</keyword>
<feature type="coiled-coil region" evidence="1">
    <location>
        <begin position="87"/>
        <end position="114"/>
    </location>
</feature>
<reference evidence="3 4" key="1">
    <citation type="journal article" date="2006" name="Nature">
        <title>Global trends of whole-genome duplications revealed by the ciliate Paramecium tetraurelia.</title>
        <authorList>
            <consortium name="Genoscope"/>
            <person name="Aury J.-M."/>
            <person name="Jaillon O."/>
            <person name="Duret L."/>
            <person name="Noel B."/>
            <person name="Jubin C."/>
            <person name="Porcel B.M."/>
            <person name="Segurens B."/>
            <person name="Daubin V."/>
            <person name="Anthouard V."/>
            <person name="Aiach N."/>
            <person name="Arnaiz O."/>
            <person name="Billaut A."/>
            <person name="Beisson J."/>
            <person name="Blanc I."/>
            <person name="Bouhouche K."/>
            <person name="Camara F."/>
            <person name="Duharcourt S."/>
            <person name="Guigo R."/>
            <person name="Gogendeau D."/>
            <person name="Katinka M."/>
            <person name="Keller A.-M."/>
            <person name="Kissmehl R."/>
            <person name="Klotz C."/>
            <person name="Koll F."/>
            <person name="Le Moue A."/>
            <person name="Lepere C."/>
            <person name="Malinsky S."/>
            <person name="Nowacki M."/>
            <person name="Nowak J.K."/>
            <person name="Plattner H."/>
            <person name="Poulain J."/>
            <person name="Ruiz F."/>
            <person name="Serrano V."/>
            <person name="Zagulski M."/>
            <person name="Dessen P."/>
            <person name="Betermier M."/>
            <person name="Weissenbach J."/>
            <person name="Scarpelli C."/>
            <person name="Schachter V."/>
            <person name="Sperling L."/>
            <person name="Meyer E."/>
            <person name="Cohen J."/>
            <person name="Wincker P."/>
        </authorList>
    </citation>
    <scope>NUCLEOTIDE SEQUENCE [LARGE SCALE GENOMIC DNA]</scope>
    <source>
        <strain evidence="3 4">Stock d4-2</strain>
    </source>
</reference>
<name>A0CQ78_PARTE</name>
<organism evidence="3 4">
    <name type="scientific">Paramecium tetraurelia</name>
    <dbReference type="NCBI Taxonomy" id="5888"/>
    <lineage>
        <taxon>Eukaryota</taxon>
        <taxon>Sar</taxon>
        <taxon>Alveolata</taxon>
        <taxon>Ciliophora</taxon>
        <taxon>Intramacronucleata</taxon>
        <taxon>Oligohymenophorea</taxon>
        <taxon>Peniculida</taxon>
        <taxon>Parameciidae</taxon>
        <taxon>Paramecium</taxon>
    </lineage>
</organism>
<dbReference type="InParanoid" id="A0CQ78"/>
<gene>
    <name evidence="3" type="ORF">GSPATT00009293001</name>
</gene>